<dbReference type="Proteomes" id="UP000276133">
    <property type="component" value="Unassembled WGS sequence"/>
</dbReference>
<evidence type="ECO:0000313" key="2">
    <source>
        <dbReference type="Proteomes" id="UP000276133"/>
    </source>
</evidence>
<gene>
    <name evidence="1" type="ORF">BpHYR1_001559</name>
</gene>
<proteinExistence type="predicted"/>
<comment type="caution">
    <text evidence="1">The sequence shown here is derived from an EMBL/GenBank/DDBJ whole genome shotgun (WGS) entry which is preliminary data.</text>
</comment>
<evidence type="ECO:0000313" key="1">
    <source>
        <dbReference type="EMBL" id="RNA08002.1"/>
    </source>
</evidence>
<name>A0A3M7Q9X2_BRAPC</name>
<dbReference type="AlphaFoldDB" id="A0A3M7Q9X2"/>
<dbReference type="EMBL" id="REGN01006881">
    <property type="protein sequence ID" value="RNA08002.1"/>
    <property type="molecule type" value="Genomic_DNA"/>
</dbReference>
<organism evidence="1 2">
    <name type="scientific">Brachionus plicatilis</name>
    <name type="common">Marine rotifer</name>
    <name type="synonym">Brachionus muelleri</name>
    <dbReference type="NCBI Taxonomy" id="10195"/>
    <lineage>
        <taxon>Eukaryota</taxon>
        <taxon>Metazoa</taxon>
        <taxon>Spiralia</taxon>
        <taxon>Gnathifera</taxon>
        <taxon>Rotifera</taxon>
        <taxon>Eurotatoria</taxon>
        <taxon>Monogononta</taxon>
        <taxon>Pseudotrocha</taxon>
        <taxon>Ploima</taxon>
        <taxon>Brachionidae</taxon>
        <taxon>Brachionus</taxon>
    </lineage>
</organism>
<protein>
    <submittedName>
        <fullName evidence="1">Uncharacterized protein</fullName>
    </submittedName>
</protein>
<keyword evidence="2" id="KW-1185">Reference proteome</keyword>
<sequence>MLIAIYHDLLFISPRHKSLTLKSFKNQLKILLMTIVKIFQFFNKNIFLKTFCYEALYLSLKYDYINR</sequence>
<accession>A0A3M7Q9X2</accession>
<reference evidence="1 2" key="1">
    <citation type="journal article" date="2018" name="Sci. Rep.">
        <title>Genomic signatures of local adaptation to the degree of environmental predictability in rotifers.</title>
        <authorList>
            <person name="Franch-Gras L."/>
            <person name="Hahn C."/>
            <person name="Garcia-Roger E.M."/>
            <person name="Carmona M.J."/>
            <person name="Serra M."/>
            <person name="Gomez A."/>
        </authorList>
    </citation>
    <scope>NUCLEOTIDE SEQUENCE [LARGE SCALE GENOMIC DNA]</scope>
    <source>
        <strain evidence="1">HYR1</strain>
    </source>
</reference>